<keyword evidence="1" id="KW-1133">Transmembrane helix</keyword>
<evidence type="ECO:0000256" key="1">
    <source>
        <dbReference type="SAM" id="Phobius"/>
    </source>
</evidence>
<keyword evidence="3" id="KW-1185">Reference proteome</keyword>
<sequence>MSRVRTGLVGAVVAAVASVWTISAIAHRWTGCLDRVEAGPRTALVLILPACFLLQLGTGALCAYLASRSGLLTRFRDPQVAAYAVTAVGILVLAAGLVAAAGAPAAGPGCHG</sequence>
<feature type="transmembrane region" description="Helical" evidence="1">
    <location>
        <begin position="79"/>
        <end position="103"/>
    </location>
</feature>
<feature type="transmembrane region" description="Helical" evidence="1">
    <location>
        <begin position="44"/>
        <end position="67"/>
    </location>
</feature>
<reference evidence="3" key="1">
    <citation type="journal article" date="2019" name="Int. J. Syst. Evol. Microbiol.">
        <title>The Global Catalogue of Microorganisms (GCM) 10K type strain sequencing project: providing services to taxonomists for standard genome sequencing and annotation.</title>
        <authorList>
            <consortium name="The Broad Institute Genomics Platform"/>
            <consortium name="The Broad Institute Genome Sequencing Center for Infectious Disease"/>
            <person name="Wu L."/>
            <person name="Ma J."/>
        </authorList>
    </citation>
    <scope>NUCLEOTIDE SEQUENCE [LARGE SCALE GENOMIC DNA]</scope>
    <source>
        <strain evidence="3">CGMCC 1.12859</strain>
    </source>
</reference>
<evidence type="ECO:0000313" key="2">
    <source>
        <dbReference type="EMBL" id="MFC7184275.1"/>
    </source>
</evidence>
<organism evidence="2 3">
    <name type="scientific">Kitasatospora paranensis</name>
    <dbReference type="NCBI Taxonomy" id="258053"/>
    <lineage>
        <taxon>Bacteria</taxon>
        <taxon>Bacillati</taxon>
        <taxon>Actinomycetota</taxon>
        <taxon>Actinomycetes</taxon>
        <taxon>Kitasatosporales</taxon>
        <taxon>Streptomycetaceae</taxon>
        <taxon>Kitasatospora</taxon>
    </lineage>
</organism>
<evidence type="ECO:0000313" key="3">
    <source>
        <dbReference type="Proteomes" id="UP001596435"/>
    </source>
</evidence>
<gene>
    <name evidence="2" type="ORF">ACFQMG_32460</name>
</gene>
<keyword evidence="1" id="KW-0472">Membrane</keyword>
<proteinExistence type="predicted"/>
<accession>A0ABW2G6B0</accession>
<protein>
    <submittedName>
        <fullName evidence="2">Uncharacterized protein</fullName>
    </submittedName>
</protein>
<dbReference type="EMBL" id="JBHTAJ010000095">
    <property type="protein sequence ID" value="MFC7184275.1"/>
    <property type="molecule type" value="Genomic_DNA"/>
</dbReference>
<dbReference type="Proteomes" id="UP001596435">
    <property type="component" value="Unassembled WGS sequence"/>
</dbReference>
<dbReference type="RefSeq" id="WP_345704416.1">
    <property type="nucleotide sequence ID" value="NZ_BAABKV010000001.1"/>
</dbReference>
<comment type="caution">
    <text evidence="2">The sequence shown here is derived from an EMBL/GenBank/DDBJ whole genome shotgun (WGS) entry which is preliminary data.</text>
</comment>
<keyword evidence="1" id="KW-0812">Transmembrane</keyword>
<name>A0ABW2G6B0_9ACTN</name>